<evidence type="ECO:0000256" key="5">
    <source>
        <dbReference type="ARBA" id="ARBA00022714"/>
    </source>
</evidence>
<dbReference type="GO" id="GO:0170056">
    <property type="term" value="F:cholesterol 7-desaturase [NAD(P)H] activity"/>
    <property type="evidence" value="ECO:0007669"/>
    <property type="project" value="UniProtKB-EC"/>
</dbReference>
<comment type="catalytic activity">
    <reaction evidence="16">
        <text>cholesterol + NADPH + O2 + H(+) = 7-dehydrocholesterol + NADP(+) + 2 H2O</text>
        <dbReference type="Rhea" id="RHEA:45024"/>
        <dbReference type="ChEBI" id="CHEBI:15377"/>
        <dbReference type="ChEBI" id="CHEBI:15378"/>
        <dbReference type="ChEBI" id="CHEBI:15379"/>
        <dbReference type="ChEBI" id="CHEBI:16113"/>
        <dbReference type="ChEBI" id="CHEBI:17759"/>
        <dbReference type="ChEBI" id="CHEBI:57783"/>
        <dbReference type="ChEBI" id="CHEBI:58349"/>
        <dbReference type="EC" id="1.14.19.21"/>
    </reaction>
    <physiologicalReaction direction="left-to-right" evidence="16">
        <dbReference type="Rhea" id="RHEA:45025"/>
    </physiologicalReaction>
</comment>
<dbReference type="HOGENOM" id="CLU_037178_2_0_1"/>
<dbReference type="PROSITE" id="PS51296">
    <property type="entry name" value="RIESKE"/>
    <property type="match status" value="1"/>
</dbReference>
<keyword evidence="5" id="KW-0001">2Fe-2S</keyword>
<evidence type="ECO:0000256" key="1">
    <source>
        <dbReference type="ARBA" id="ARBA00001962"/>
    </source>
</evidence>
<keyword evidence="6" id="KW-0479">Metal-binding</keyword>
<evidence type="ECO:0000256" key="7">
    <source>
        <dbReference type="ARBA" id="ARBA00022989"/>
    </source>
</evidence>
<dbReference type="VEuPathDB" id="VectorBase:ISCI015282"/>
<evidence type="ECO:0000256" key="8">
    <source>
        <dbReference type="ARBA" id="ARBA00023002"/>
    </source>
</evidence>
<gene>
    <name evidence="18" type="ORF">IscW_ISCW015282</name>
</gene>
<dbReference type="GO" id="GO:0005737">
    <property type="term" value="C:cytoplasm"/>
    <property type="evidence" value="ECO:0000318"/>
    <property type="project" value="GO_Central"/>
</dbReference>
<dbReference type="SUPFAM" id="SSF55961">
    <property type="entry name" value="Bet v1-like"/>
    <property type="match status" value="1"/>
</dbReference>
<keyword evidence="9" id="KW-0408">Iron</keyword>
<keyword evidence="8" id="KW-0560">Oxidoreductase</keyword>
<name>B7QNB5_IXOSC</name>
<dbReference type="SUPFAM" id="SSF50022">
    <property type="entry name" value="ISP domain"/>
    <property type="match status" value="1"/>
</dbReference>
<evidence type="ECO:0000313" key="19">
    <source>
        <dbReference type="EnsemblMetazoa" id="ISCW015282-PA"/>
    </source>
</evidence>
<dbReference type="VEuPathDB" id="VectorBase:ISCP_037412"/>
<dbReference type="Proteomes" id="UP000001555">
    <property type="component" value="Unassembled WGS sequence"/>
</dbReference>
<comment type="similarity">
    <text evidence="13">Belongs to the cholesterol 7-desaturase family.</text>
</comment>
<evidence type="ECO:0000259" key="17">
    <source>
        <dbReference type="PROSITE" id="PS51296"/>
    </source>
</evidence>
<keyword evidence="4" id="KW-0812">Transmembrane</keyword>
<comment type="cofactor">
    <cofactor evidence="1">
        <name>Fe cation</name>
        <dbReference type="ChEBI" id="CHEBI:24875"/>
    </cofactor>
</comment>
<dbReference type="STRING" id="6945.B7QNB5"/>
<protein>
    <recommendedName>
        <fullName evidence="14">cholesterol 7-desaturase</fullName>
        <ecNumber evidence="14">1.14.19.21</ecNumber>
    </recommendedName>
</protein>
<organism>
    <name type="scientific">Ixodes scapularis</name>
    <name type="common">Black-legged tick</name>
    <name type="synonym">Deer tick</name>
    <dbReference type="NCBI Taxonomy" id="6945"/>
    <lineage>
        <taxon>Eukaryota</taxon>
        <taxon>Metazoa</taxon>
        <taxon>Ecdysozoa</taxon>
        <taxon>Arthropoda</taxon>
        <taxon>Chelicerata</taxon>
        <taxon>Arachnida</taxon>
        <taxon>Acari</taxon>
        <taxon>Parasitiformes</taxon>
        <taxon>Ixodida</taxon>
        <taxon>Ixodoidea</taxon>
        <taxon>Ixodidae</taxon>
        <taxon>Ixodinae</taxon>
        <taxon>Ixodes</taxon>
    </lineage>
</organism>
<dbReference type="GO" id="GO:0046872">
    <property type="term" value="F:metal ion binding"/>
    <property type="evidence" value="ECO:0007669"/>
    <property type="project" value="UniProtKB-KW"/>
</dbReference>
<dbReference type="Gene3D" id="3.90.380.10">
    <property type="entry name" value="Naphthalene 1,2-dioxygenase Alpha Subunit, Chain A, domain 1"/>
    <property type="match status" value="1"/>
</dbReference>
<dbReference type="PaxDb" id="6945-B7QNB5"/>
<dbReference type="Pfam" id="PF19298">
    <property type="entry name" value="KshA_C"/>
    <property type="match status" value="1"/>
</dbReference>
<dbReference type="Gene3D" id="2.102.10.10">
    <property type="entry name" value="Rieske [2Fe-2S] iron-sulphur domain"/>
    <property type="match status" value="1"/>
</dbReference>
<reference evidence="19" key="2">
    <citation type="submission" date="2020-05" db="UniProtKB">
        <authorList>
            <consortium name="EnsemblMetazoa"/>
        </authorList>
    </citation>
    <scope>IDENTIFICATION</scope>
    <source>
        <strain evidence="19">wikel</strain>
    </source>
</reference>
<dbReference type="EMBL" id="ABJB010541612">
    <property type="status" value="NOT_ANNOTATED_CDS"/>
    <property type="molecule type" value="Genomic_DNA"/>
</dbReference>
<evidence type="ECO:0000256" key="3">
    <source>
        <dbReference type="ARBA" id="ARBA00004972"/>
    </source>
</evidence>
<dbReference type="PANTHER" id="PTHR21266">
    <property type="entry name" value="IRON-SULFUR DOMAIN CONTAINING PROTEIN"/>
    <property type="match status" value="1"/>
</dbReference>
<dbReference type="InParanoid" id="B7QNB5"/>
<comment type="catalytic activity">
    <reaction evidence="15">
        <text>cholesterol + NADH + O2 + H(+) = 7-dehydrocholesterol + NAD(+) + 2 H2O</text>
        <dbReference type="Rhea" id="RHEA:51644"/>
        <dbReference type="ChEBI" id="CHEBI:15377"/>
        <dbReference type="ChEBI" id="CHEBI:15378"/>
        <dbReference type="ChEBI" id="CHEBI:15379"/>
        <dbReference type="ChEBI" id="CHEBI:16113"/>
        <dbReference type="ChEBI" id="CHEBI:17759"/>
        <dbReference type="ChEBI" id="CHEBI:57540"/>
        <dbReference type="ChEBI" id="CHEBI:57945"/>
        <dbReference type="EC" id="1.14.19.21"/>
    </reaction>
    <physiologicalReaction direction="left-to-right" evidence="15">
        <dbReference type="Rhea" id="RHEA:51645"/>
    </physiologicalReaction>
</comment>
<evidence type="ECO:0000256" key="4">
    <source>
        <dbReference type="ARBA" id="ARBA00022692"/>
    </source>
</evidence>
<comment type="subcellular location">
    <subcellularLocation>
        <location evidence="2">Membrane</location>
    </subcellularLocation>
</comment>
<dbReference type="OrthoDB" id="6428779at2759"/>
<dbReference type="GO" id="GO:0008203">
    <property type="term" value="P:cholesterol metabolic process"/>
    <property type="evidence" value="ECO:0007669"/>
    <property type="project" value="InterPro"/>
</dbReference>
<dbReference type="Pfam" id="PF00355">
    <property type="entry name" value="Rieske"/>
    <property type="match status" value="1"/>
</dbReference>
<dbReference type="AlphaFoldDB" id="B7QNB5"/>
<evidence type="ECO:0000256" key="14">
    <source>
        <dbReference type="ARBA" id="ARBA00026095"/>
    </source>
</evidence>
<keyword evidence="20" id="KW-1185">Reference proteome</keyword>
<dbReference type="UniPathway" id="UPA01020"/>
<comment type="pathway">
    <text evidence="3">Hormone biosynthesis.</text>
</comment>
<proteinExistence type="inferred from homology"/>
<dbReference type="VEuPathDB" id="VectorBase:ISCW015282"/>
<dbReference type="EC" id="1.14.19.21" evidence="14"/>
<keyword evidence="11" id="KW-0472">Membrane</keyword>
<evidence type="ECO:0000256" key="16">
    <source>
        <dbReference type="ARBA" id="ARBA00049548"/>
    </source>
</evidence>
<dbReference type="EnsemblMetazoa" id="ISCW015282-RA">
    <property type="protein sequence ID" value="ISCW015282-PA"/>
    <property type="gene ID" value="ISCW015282"/>
</dbReference>
<evidence type="ECO:0000313" key="18">
    <source>
        <dbReference type="EMBL" id="EEC20337.1"/>
    </source>
</evidence>
<evidence type="ECO:0000256" key="11">
    <source>
        <dbReference type="ARBA" id="ARBA00023136"/>
    </source>
</evidence>
<dbReference type="GO" id="GO:0016491">
    <property type="term" value="F:oxidoreductase activity"/>
    <property type="evidence" value="ECO:0000318"/>
    <property type="project" value="GO_Central"/>
</dbReference>
<sequence length="300" mass="35569">MDAYCPHLGAHLGVMGRVVDGCIECPFHGWRFDSSNGVCKHVPYAAKVPEFVTLKKWQTEELLGHVFLWFHADGEEPSWKLEDVPQITNGEWKMFRRYEEKLTCHIRDLAENESDLTHFRYFHGPNLFVSKEEFSKNAGDTKWGRFLTHIWTPKWYTEDHKCNVDIDADILVLGRCPAFLRNRTYLRLHGPGLLMVRLECKFGVQVTVVSVTPEGPFQVRVVHRIHFEPNTTWLFRSISTKGYVNSFERDMLFWNHKAMQTKPPWQKDDRTVIEFRKWYSQFFSASSPTWRDMRDRTYEW</sequence>
<dbReference type="GO" id="GO:0016020">
    <property type="term" value="C:membrane"/>
    <property type="evidence" value="ECO:0007669"/>
    <property type="project" value="UniProtKB-SubCell"/>
</dbReference>
<evidence type="ECO:0000313" key="20">
    <source>
        <dbReference type="Proteomes" id="UP000001555"/>
    </source>
</evidence>
<dbReference type="FunCoup" id="B7QNB5">
    <property type="interactions" value="27"/>
</dbReference>
<evidence type="ECO:0000256" key="12">
    <source>
        <dbReference type="ARBA" id="ARBA00025712"/>
    </source>
</evidence>
<accession>B7QNB5</accession>
<dbReference type="InterPro" id="IPR045605">
    <property type="entry name" value="KshA-like_C"/>
</dbReference>
<dbReference type="InterPro" id="IPR036922">
    <property type="entry name" value="Rieske_2Fe-2S_sf"/>
</dbReference>
<dbReference type="EMBL" id="DS977813">
    <property type="protein sequence ID" value="EEC20337.1"/>
    <property type="molecule type" value="Genomic_DNA"/>
</dbReference>
<feature type="domain" description="Rieske" evidence="17">
    <location>
        <begin position="1"/>
        <end position="68"/>
    </location>
</feature>
<comment type="pathway">
    <text evidence="12">Steroid hormone biosynthesis; dafachronic acid biosynthesis.</text>
</comment>
<dbReference type="InterPro" id="IPR050584">
    <property type="entry name" value="Cholesterol_7-desaturase"/>
</dbReference>
<dbReference type="GO" id="GO:0051537">
    <property type="term" value="F:2 iron, 2 sulfur cluster binding"/>
    <property type="evidence" value="ECO:0007669"/>
    <property type="project" value="UniProtKB-KW"/>
</dbReference>
<keyword evidence="10" id="KW-0411">Iron-sulfur</keyword>
<dbReference type="InterPro" id="IPR017941">
    <property type="entry name" value="Rieske_2Fe-2S"/>
</dbReference>
<reference evidence="18 20" key="1">
    <citation type="submission" date="2008-03" db="EMBL/GenBank/DDBJ databases">
        <title>Annotation of Ixodes scapularis.</title>
        <authorList>
            <consortium name="Ixodes scapularis Genome Project Consortium"/>
            <person name="Caler E."/>
            <person name="Hannick L.I."/>
            <person name="Bidwell S."/>
            <person name="Joardar V."/>
            <person name="Thiagarajan M."/>
            <person name="Amedeo P."/>
            <person name="Galinsky K.J."/>
            <person name="Schobel S."/>
            <person name="Inman J."/>
            <person name="Hostetler J."/>
            <person name="Miller J."/>
            <person name="Hammond M."/>
            <person name="Megy K."/>
            <person name="Lawson D."/>
            <person name="Kodira C."/>
            <person name="Sutton G."/>
            <person name="Meyer J."/>
            <person name="Hill C.A."/>
            <person name="Birren B."/>
            <person name="Nene V."/>
            <person name="Collins F."/>
            <person name="Alarcon-Chaidez F."/>
            <person name="Wikel S."/>
            <person name="Strausberg R."/>
        </authorList>
    </citation>
    <scope>NUCLEOTIDE SEQUENCE [LARGE SCALE GENOMIC DNA]</scope>
    <source>
        <strain evidence="20">Wikel</strain>
        <strain evidence="18">Wikel colony</strain>
    </source>
</reference>
<keyword evidence="7" id="KW-1133">Transmembrane helix</keyword>
<dbReference type="PANTHER" id="PTHR21266:SF32">
    <property type="entry name" value="CHOLESTEROL 7-DESATURASE NVD"/>
    <property type="match status" value="1"/>
</dbReference>
<evidence type="ECO:0000256" key="2">
    <source>
        <dbReference type="ARBA" id="ARBA00004370"/>
    </source>
</evidence>
<evidence type="ECO:0000256" key="10">
    <source>
        <dbReference type="ARBA" id="ARBA00023014"/>
    </source>
</evidence>
<evidence type="ECO:0000256" key="9">
    <source>
        <dbReference type="ARBA" id="ARBA00023004"/>
    </source>
</evidence>
<evidence type="ECO:0000256" key="13">
    <source>
        <dbReference type="ARBA" id="ARBA00025729"/>
    </source>
</evidence>
<evidence type="ECO:0000256" key="6">
    <source>
        <dbReference type="ARBA" id="ARBA00022723"/>
    </source>
</evidence>
<evidence type="ECO:0000256" key="15">
    <source>
        <dbReference type="ARBA" id="ARBA00047853"/>
    </source>
</evidence>